<comment type="caution">
    <text evidence="3">The sequence shown here is derived from an EMBL/GenBank/DDBJ whole genome shotgun (WGS) entry which is preliminary data.</text>
</comment>
<evidence type="ECO:0000313" key="3">
    <source>
        <dbReference type="EMBL" id="KAK9842572.1"/>
    </source>
</evidence>
<feature type="transmembrane region" description="Helical" evidence="2">
    <location>
        <begin position="103"/>
        <end position="127"/>
    </location>
</feature>
<keyword evidence="2" id="KW-1133">Transmembrane helix</keyword>
<dbReference type="AlphaFoldDB" id="A0AAW1S9S1"/>
<dbReference type="EMBL" id="JALJOU010000007">
    <property type="protein sequence ID" value="KAK9842572.1"/>
    <property type="molecule type" value="Genomic_DNA"/>
</dbReference>
<gene>
    <name evidence="3" type="ORF">WJX81_006852</name>
</gene>
<keyword evidence="2" id="KW-0812">Transmembrane</keyword>
<evidence type="ECO:0000256" key="1">
    <source>
        <dbReference type="SAM" id="MobiDB-lite"/>
    </source>
</evidence>
<name>A0AAW1S9S1_9CHLO</name>
<accession>A0AAW1S9S1</accession>
<sequence length="254" mass="26232">MLTVDSQCLQTVRVRVVRPKDAFVPGSSLTVSSSGSNPFDQGTVCNAVSTTGYFFMQTSCKTFPAVTNQPLNSFFAYRSFGANGCDGLLGTTYYNSGHSVSRVVAAIIVVAVCVVIGLCVFGAVAAVRRRRAMKIQQVQMQQFPPQGPGYGGRPQAPYGGAQGPNYNSQTQYNSAAPGGGAYGQPYSGGPQHGAQPYGAPYSQPYGAPHSAEGKPVQGVPVGGQPGGSNWHTDTSPGTYGTGAPANGQGRPPAV</sequence>
<proteinExistence type="predicted"/>
<evidence type="ECO:0000256" key="2">
    <source>
        <dbReference type="SAM" id="Phobius"/>
    </source>
</evidence>
<keyword evidence="2" id="KW-0472">Membrane</keyword>
<evidence type="ECO:0000313" key="4">
    <source>
        <dbReference type="Proteomes" id="UP001445335"/>
    </source>
</evidence>
<reference evidence="3 4" key="1">
    <citation type="journal article" date="2024" name="Nat. Commun.">
        <title>Phylogenomics reveals the evolutionary origins of lichenization in chlorophyte algae.</title>
        <authorList>
            <person name="Puginier C."/>
            <person name="Libourel C."/>
            <person name="Otte J."/>
            <person name="Skaloud P."/>
            <person name="Haon M."/>
            <person name="Grisel S."/>
            <person name="Petersen M."/>
            <person name="Berrin J.G."/>
            <person name="Delaux P.M."/>
            <person name="Dal Grande F."/>
            <person name="Keller J."/>
        </authorList>
    </citation>
    <scope>NUCLEOTIDE SEQUENCE [LARGE SCALE GENOMIC DNA]</scope>
    <source>
        <strain evidence="3 4">SAG 245.80</strain>
    </source>
</reference>
<feature type="compositionally biased region" description="Polar residues" evidence="1">
    <location>
        <begin position="229"/>
        <end position="238"/>
    </location>
</feature>
<feature type="region of interest" description="Disordered" evidence="1">
    <location>
        <begin position="142"/>
        <end position="254"/>
    </location>
</feature>
<keyword evidence="4" id="KW-1185">Reference proteome</keyword>
<dbReference type="Proteomes" id="UP001445335">
    <property type="component" value="Unassembled WGS sequence"/>
</dbReference>
<protein>
    <submittedName>
        <fullName evidence="3">Uncharacterized protein</fullName>
    </submittedName>
</protein>
<organism evidence="3 4">
    <name type="scientific">Elliptochloris bilobata</name>
    <dbReference type="NCBI Taxonomy" id="381761"/>
    <lineage>
        <taxon>Eukaryota</taxon>
        <taxon>Viridiplantae</taxon>
        <taxon>Chlorophyta</taxon>
        <taxon>core chlorophytes</taxon>
        <taxon>Trebouxiophyceae</taxon>
        <taxon>Trebouxiophyceae incertae sedis</taxon>
        <taxon>Elliptochloris clade</taxon>
        <taxon>Elliptochloris</taxon>
    </lineage>
</organism>